<protein>
    <submittedName>
        <fullName evidence="13">Cytochrome c oxidase assembly protein</fullName>
    </submittedName>
</protein>
<organism evidence="13 14">
    <name type="scientific">Pseudodesulfovibrio portus</name>
    <dbReference type="NCBI Taxonomy" id="231439"/>
    <lineage>
        <taxon>Bacteria</taxon>
        <taxon>Pseudomonadati</taxon>
        <taxon>Thermodesulfobacteriota</taxon>
        <taxon>Desulfovibrionia</taxon>
        <taxon>Desulfovibrionales</taxon>
        <taxon>Desulfovibrionaceae</taxon>
    </lineage>
</organism>
<comment type="subcellular location">
    <subcellularLocation>
        <location evidence="1">Cell membrane</location>
        <topology evidence="1">Multi-pass membrane protein</topology>
    </subcellularLocation>
</comment>
<evidence type="ECO:0000256" key="12">
    <source>
        <dbReference type="SAM" id="Phobius"/>
    </source>
</evidence>
<evidence type="ECO:0000256" key="2">
    <source>
        <dbReference type="ARBA" id="ARBA00007543"/>
    </source>
</evidence>
<keyword evidence="5" id="KW-0349">Heme</keyword>
<keyword evidence="4" id="KW-1003">Cell membrane</keyword>
<dbReference type="PIRSF" id="PIRSF000267">
    <property type="entry name" value="Cyt_oxidse_sub2"/>
    <property type="match status" value="1"/>
</dbReference>
<feature type="transmembrane region" description="Helical" evidence="12">
    <location>
        <begin position="172"/>
        <end position="193"/>
    </location>
</feature>
<proteinExistence type="inferred from homology"/>
<feature type="transmembrane region" description="Helical" evidence="12">
    <location>
        <begin position="131"/>
        <end position="152"/>
    </location>
</feature>
<evidence type="ECO:0000313" key="14">
    <source>
        <dbReference type="Proteomes" id="UP001061361"/>
    </source>
</evidence>
<feature type="transmembrane region" description="Helical" evidence="12">
    <location>
        <begin position="92"/>
        <end position="110"/>
    </location>
</feature>
<dbReference type="RefSeq" id="WP_264984082.1">
    <property type="nucleotide sequence ID" value="NZ_AP026708.1"/>
</dbReference>
<dbReference type="EMBL" id="AP026708">
    <property type="protein sequence ID" value="BDQ34037.1"/>
    <property type="molecule type" value="Genomic_DNA"/>
</dbReference>
<dbReference type="PANTHER" id="PTHR43141:SF5">
    <property type="entry name" value="CYTOCHROME BD-I UBIQUINOL OXIDASE SUBUNIT 2"/>
    <property type="match status" value="1"/>
</dbReference>
<gene>
    <name evidence="13" type="primary">cydB</name>
    <name evidence="13" type="ORF">JCM14722_15790</name>
</gene>
<dbReference type="Pfam" id="PF02322">
    <property type="entry name" value="Cyt_bd_oxida_II"/>
    <property type="match status" value="1"/>
</dbReference>
<keyword evidence="7" id="KW-0479">Metal-binding</keyword>
<feature type="transmembrane region" description="Helical" evidence="12">
    <location>
        <begin position="205"/>
        <end position="224"/>
    </location>
</feature>
<evidence type="ECO:0000256" key="9">
    <source>
        <dbReference type="ARBA" id="ARBA00022989"/>
    </source>
</evidence>
<name>A0ABN6RVM8_9BACT</name>
<feature type="transmembrane region" description="Helical" evidence="12">
    <location>
        <begin position="236"/>
        <end position="255"/>
    </location>
</feature>
<keyword evidence="3" id="KW-0813">Transport</keyword>
<keyword evidence="6 12" id="KW-0812">Transmembrane</keyword>
<accession>A0ABN6RVM8</accession>
<dbReference type="NCBIfam" id="TIGR00203">
    <property type="entry name" value="cydB"/>
    <property type="match status" value="1"/>
</dbReference>
<dbReference type="PANTHER" id="PTHR43141">
    <property type="entry name" value="CYTOCHROME BD2 SUBUNIT II"/>
    <property type="match status" value="1"/>
</dbReference>
<evidence type="ECO:0000256" key="1">
    <source>
        <dbReference type="ARBA" id="ARBA00004651"/>
    </source>
</evidence>
<evidence type="ECO:0000256" key="4">
    <source>
        <dbReference type="ARBA" id="ARBA00022475"/>
    </source>
</evidence>
<dbReference type="Proteomes" id="UP001061361">
    <property type="component" value="Chromosome"/>
</dbReference>
<keyword evidence="10" id="KW-0408">Iron</keyword>
<dbReference type="InterPro" id="IPR003317">
    <property type="entry name" value="Cyt-d_oxidase_su2"/>
</dbReference>
<feature type="transmembrane region" description="Helical" evidence="12">
    <location>
        <begin position="12"/>
        <end position="32"/>
    </location>
</feature>
<reference evidence="13" key="1">
    <citation type="submission" date="2022-08" db="EMBL/GenBank/DDBJ databases">
        <title>Genome Sequence of the sulphate-reducing bacterium, Pseudodesulfovibrio portus JCM14722.</title>
        <authorList>
            <person name="Kondo R."/>
            <person name="Kataoka T."/>
        </authorList>
    </citation>
    <scope>NUCLEOTIDE SEQUENCE</scope>
    <source>
        <strain evidence="13">JCM 14722</strain>
    </source>
</reference>
<feature type="transmembrane region" description="Helical" evidence="12">
    <location>
        <begin position="311"/>
        <end position="333"/>
    </location>
</feature>
<keyword evidence="9 12" id="KW-1133">Transmembrane helix</keyword>
<evidence type="ECO:0000256" key="5">
    <source>
        <dbReference type="ARBA" id="ARBA00022617"/>
    </source>
</evidence>
<evidence type="ECO:0000313" key="13">
    <source>
        <dbReference type="EMBL" id="BDQ34037.1"/>
    </source>
</evidence>
<evidence type="ECO:0000256" key="8">
    <source>
        <dbReference type="ARBA" id="ARBA00022982"/>
    </source>
</evidence>
<evidence type="ECO:0000256" key="7">
    <source>
        <dbReference type="ARBA" id="ARBA00022723"/>
    </source>
</evidence>
<keyword evidence="8" id="KW-0249">Electron transport</keyword>
<keyword evidence="11 12" id="KW-0472">Membrane</keyword>
<feature type="transmembrane region" description="Helical" evidence="12">
    <location>
        <begin position="69"/>
        <end position="86"/>
    </location>
</feature>
<sequence length="349" mass="38407">METLMETGSLHYYLAMVWFLLWGVLWSVYFILDGFDLGVGSLLPVLARSEAEKRAMYNATGPFWDGNEVWLIAAGGVTFAAFPYAYAQMFSGLYTALMLLLFTLIVRGVSFEFRSKVDHEGWKKLWDTLHALCSFLPALLLGVAFGNIFQGIPLDETGFSQAGLFGLLNPYGIAGGILFVTIFLMHGALWLCIRTTGDLQVRAEALAVKLWPGVVVLTVLFLAYSAVSTKLFTNYLVYPVLFVILALPVAGLVLMRSYLGAKKYWMAWAASCLYIGGTALFGVIGIFPAIIPSNPNPANSLTIMNSASSPLTLQIMLGVALVFVPIVIGYQFWAYKTFATPLTDDDMHY</sequence>
<feature type="transmembrane region" description="Helical" evidence="12">
    <location>
        <begin position="267"/>
        <end position="291"/>
    </location>
</feature>
<evidence type="ECO:0000256" key="3">
    <source>
        <dbReference type="ARBA" id="ARBA00022448"/>
    </source>
</evidence>
<comment type="similarity">
    <text evidence="2">Belongs to the cytochrome ubiquinol oxidase subunit 2 family.</text>
</comment>
<keyword evidence="14" id="KW-1185">Reference proteome</keyword>
<evidence type="ECO:0000256" key="6">
    <source>
        <dbReference type="ARBA" id="ARBA00022692"/>
    </source>
</evidence>
<evidence type="ECO:0000256" key="11">
    <source>
        <dbReference type="ARBA" id="ARBA00023136"/>
    </source>
</evidence>
<evidence type="ECO:0000256" key="10">
    <source>
        <dbReference type="ARBA" id="ARBA00023004"/>
    </source>
</evidence>